<dbReference type="Gene3D" id="4.10.365.10">
    <property type="entry name" value="p27"/>
    <property type="match status" value="1"/>
</dbReference>
<keyword evidence="7" id="KW-0597">Phosphoprotein</keyword>
<proteinExistence type="inferred from homology"/>
<dbReference type="InterPro" id="IPR044898">
    <property type="entry name" value="CDI_dom_sf"/>
</dbReference>
<evidence type="ECO:0000256" key="12">
    <source>
        <dbReference type="ARBA" id="ARBA00023306"/>
    </source>
</evidence>
<dbReference type="GeneTree" id="ENSGT00940000159852"/>
<keyword evidence="10" id="KW-0649">Protein kinase inhibitor</keyword>
<evidence type="ECO:0000259" key="17">
    <source>
        <dbReference type="Pfam" id="PF02234"/>
    </source>
</evidence>
<keyword evidence="6" id="KW-0963">Cytoplasm</keyword>
<keyword evidence="11" id="KW-0539">Nucleus</keyword>
<keyword evidence="12" id="KW-0131">Cell cycle</keyword>
<dbReference type="GO" id="GO:0045930">
    <property type="term" value="P:negative regulation of mitotic cell cycle"/>
    <property type="evidence" value="ECO:0007669"/>
    <property type="project" value="TreeGrafter"/>
</dbReference>
<dbReference type="Pfam" id="PF02234">
    <property type="entry name" value="CDI"/>
    <property type="match status" value="1"/>
</dbReference>
<evidence type="ECO:0000256" key="15">
    <source>
        <dbReference type="ARBA" id="ARBA00045727"/>
    </source>
</evidence>
<reference evidence="18" key="1">
    <citation type="submission" date="2025-08" db="UniProtKB">
        <authorList>
            <consortium name="Ensembl"/>
        </authorList>
    </citation>
    <scope>IDENTIFICATION</scope>
</reference>
<evidence type="ECO:0000313" key="19">
    <source>
        <dbReference type="Proteomes" id="UP001108240"/>
    </source>
</evidence>
<keyword evidence="9" id="KW-0832">Ubl conjugation</keyword>
<evidence type="ECO:0000256" key="5">
    <source>
        <dbReference type="ARBA" id="ARBA00014547"/>
    </source>
</evidence>
<evidence type="ECO:0000256" key="8">
    <source>
        <dbReference type="ARBA" id="ARBA00022753"/>
    </source>
</evidence>
<evidence type="ECO:0000256" key="2">
    <source>
        <dbReference type="ARBA" id="ARBA00004177"/>
    </source>
</evidence>
<evidence type="ECO:0000256" key="9">
    <source>
        <dbReference type="ARBA" id="ARBA00022843"/>
    </source>
</evidence>
<keyword evidence="8" id="KW-0967">Endosome</keyword>
<organism evidence="18 19">
    <name type="scientific">Cyprinus carpio carpio</name>
    <dbReference type="NCBI Taxonomy" id="630221"/>
    <lineage>
        <taxon>Eukaryota</taxon>
        <taxon>Metazoa</taxon>
        <taxon>Chordata</taxon>
        <taxon>Craniata</taxon>
        <taxon>Vertebrata</taxon>
        <taxon>Euteleostomi</taxon>
        <taxon>Actinopterygii</taxon>
        <taxon>Neopterygii</taxon>
        <taxon>Teleostei</taxon>
        <taxon>Ostariophysi</taxon>
        <taxon>Cypriniformes</taxon>
        <taxon>Cyprinidae</taxon>
        <taxon>Cyprininae</taxon>
        <taxon>Cyprinus</taxon>
    </lineage>
</organism>
<dbReference type="InterPro" id="IPR003175">
    <property type="entry name" value="CDI_dom"/>
</dbReference>
<dbReference type="OMA" id="SERQTHC"/>
<dbReference type="GO" id="GO:0008285">
    <property type="term" value="P:negative regulation of cell population proliferation"/>
    <property type="evidence" value="ECO:0007669"/>
    <property type="project" value="TreeGrafter"/>
</dbReference>
<comment type="similarity">
    <text evidence="4">Belongs to the CDI family.</text>
</comment>
<sequence length="238" mass="26645">MSKVRLSNGSPTLERVDARQADHAKQQVCRNLFGSVDREEFDRDVKEQMLEMEKASKEKWNYDFAKNEPLAPGDYDWQEVDSKEVPEFYVRPPHAKRDTSTGTVDHNGNHDYLLTTSAQGDSDNAEHGSRSDCRTALTTPRKRPSTEDQGKCFGTLGALALFARRSRGTNTLPPPIVRNAETVCFRGLARKRSRFSNTVFILSIDLPCQSKRANVQATEANCCPEPSSHAPSKSEPKT</sequence>
<feature type="domain" description="Cyclin-dependent kinase inhibitor" evidence="17">
    <location>
        <begin position="31"/>
        <end position="80"/>
    </location>
</feature>
<dbReference type="Ensembl" id="ENSCCRT00000185541.1">
    <property type="protein sequence ID" value="ENSCCRP00000133337.1"/>
    <property type="gene ID" value="ENSCCRG00000067944.1"/>
</dbReference>
<reference evidence="18" key="2">
    <citation type="submission" date="2025-09" db="UniProtKB">
        <authorList>
            <consortium name="Ensembl"/>
        </authorList>
    </citation>
    <scope>IDENTIFICATION</scope>
</reference>
<comment type="subcellular location">
    <subcellularLocation>
        <location evidence="3">Cytoplasm</location>
    </subcellularLocation>
    <subcellularLocation>
        <location evidence="2">Endosome</location>
    </subcellularLocation>
    <subcellularLocation>
        <location evidence="1">Nucleus</location>
    </subcellularLocation>
</comment>
<name>A0A9J7ZLX2_CYPCA</name>
<evidence type="ECO:0000313" key="18">
    <source>
        <dbReference type="Ensembl" id="ENSCCRP00000133337.1"/>
    </source>
</evidence>
<evidence type="ECO:0000256" key="4">
    <source>
        <dbReference type="ARBA" id="ARBA00006726"/>
    </source>
</evidence>
<comment type="function">
    <text evidence="15">Important regulator of cell cycle progression. Inhibits the kinase activity of CDK2 bound to cyclin A, but has little inhibitory activity on CDK2 bound to SPDYA. Involved in G1 arrest. Potent inhibitor of cyclin E- and cyclin A-CDK2 complexes. Forms a complex with cyclin type D-CDK4 complexes and is involved in the assembly, stability, and modulation of CCND1-CDK4 complex activation. Acts either as an inhibitor or an activator of cyclin type D-CDK4 complexes depending on its phosphorylation state and/or stoichometry.</text>
</comment>
<dbReference type="AlphaFoldDB" id="A0A9J7ZLX2"/>
<evidence type="ECO:0000256" key="7">
    <source>
        <dbReference type="ARBA" id="ARBA00022553"/>
    </source>
</evidence>
<evidence type="ECO:0000256" key="1">
    <source>
        <dbReference type="ARBA" id="ARBA00004123"/>
    </source>
</evidence>
<evidence type="ECO:0000256" key="3">
    <source>
        <dbReference type="ARBA" id="ARBA00004496"/>
    </source>
</evidence>
<dbReference type="PANTHER" id="PTHR10265">
    <property type="entry name" value="CYCLIN-DEPENDENT KINASE INHIBITOR 1"/>
    <property type="match status" value="1"/>
</dbReference>
<evidence type="ECO:0000256" key="10">
    <source>
        <dbReference type="ARBA" id="ARBA00023013"/>
    </source>
</evidence>
<dbReference type="GO" id="GO:0005768">
    <property type="term" value="C:endosome"/>
    <property type="evidence" value="ECO:0007669"/>
    <property type="project" value="UniProtKB-SubCell"/>
</dbReference>
<feature type="compositionally biased region" description="Basic and acidic residues" evidence="16">
    <location>
        <begin position="124"/>
        <end position="133"/>
    </location>
</feature>
<feature type="compositionally biased region" description="Polar residues" evidence="16">
    <location>
        <begin position="1"/>
        <end position="11"/>
    </location>
</feature>
<dbReference type="Proteomes" id="UP001108240">
    <property type="component" value="Unplaced"/>
</dbReference>
<keyword evidence="19" id="KW-1185">Reference proteome</keyword>
<protein>
    <recommendedName>
        <fullName evidence="5">Cyclin-dependent kinase inhibitor 1B</fullName>
    </recommendedName>
    <alternativeName>
        <fullName evidence="14">Cyclin-dependent kinase inhibitor p27</fullName>
    </alternativeName>
    <alternativeName>
        <fullName evidence="13">p27Kip1</fullName>
    </alternativeName>
</protein>
<dbReference type="PANTHER" id="PTHR10265:SF9">
    <property type="entry name" value="CYCLIN-DEPENDENT KINASE INHIBITOR 1B"/>
    <property type="match status" value="1"/>
</dbReference>
<evidence type="ECO:0000256" key="11">
    <source>
        <dbReference type="ARBA" id="ARBA00023242"/>
    </source>
</evidence>
<feature type="region of interest" description="Disordered" evidence="16">
    <location>
        <begin position="92"/>
        <end position="150"/>
    </location>
</feature>
<evidence type="ECO:0000256" key="13">
    <source>
        <dbReference type="ARBA" id="ARBA00031903"/>
    </source>
</evidence>
<evidence type="ECO:0000256" key="16">
    <source>
        <dbReference type="SAM" id="MobiDB-lite"/>
    </source>
</evidence>
<accession>A0A9J7ZLX2</accession>
<dbReference type="GO" id="GO:0051087">
    <property type="term" value="F:protein-folding chaperone binding"/>
    <property type="evidence" value="ECO:0007669"/>
    <property type="project" value="TreeGrafter"/>
</dbReference>
<feature type="region of interest" description="Disordered" evidence="16">
    <location>
        <begin position="1"/>
        <end position="21"/>
    </location>
</feature>
<evidence type="ECO:0000256" key="6">
    <source>
        <dbReference type="ARBA" id="ARBA00022490"/>
    </source>
</evidence>
<dbReference type="GO" id="GO:0000082">
    <property type="term" value="P:G1/S transition of mitotic cell cycle"/>
    <property type="evidence" value="ECO:0007669"/>
    <property type="project" value="TreeGrafter"/>
</dbReference>
<evidence type="ECO:0000256" key="14">
    <source>
        <dbReference type="ARBA" id="ARBA00031925"/>
    </source>
</evidence>
<dbReference type="GO" id="GO:0005634">
    <property type="term" value="C:nucleus"/>
    <property type="evidence" value="ECO:0007669"/>
    <property type="project" value="UniProtKB-SubCell"/>
</dbReference>
<dbReference type="GO" id="GO:0004861">
    <property type="term" value="F:cyclin-dependent protein serine/threonine kinase inhibitor activity"/>
    <property type="evidence" value="ECO:0007669"/>
    <property type="project" value="InterPro"/>
</dbReference>